<dbReference type="InterPro" id="IPR036691">
    <property type="entry name" value="Endo/exonu/phosph_ase_sf"/>
</dbReference>
<accession>A0AAV3XXV9</accession>
<dbReference type="PANTHER" id="PTHR23227">
    <property type="entry name" value="BUCENTAUR RELATED"/>
    <property type="match status" value="1"/>
</dbReference>
<dbReference type="EMBL" id="BLXT01000154">
    <property type="protein sequence ID" value="GFN74676.1"/>
    <property type="molecule type" value="Genomic_DNA"/>
</dbReference>
<evidence type="ECO:0000313" key="1">
    <source>
        <dbReference type="EMBL" id="GFN74676.1"/>
    </source>
</evidence>
<dbReference type="AlphaFoldDB" id="A0AAV3XXV9"/>
<proteinExistence type="predicted"/>
<dbReference type="Gene3D" id="3.60.10.10">
    <property type="entry name" value="Endonuclease/exonuclease/phosphatase"/>
    <property type="match status" value="1"/>
</dbReference>
<dbReference type="Proteomes" id="UP000735302">
    <property type="component" value="Unassembled WGS sequence"/>
</dbReference>
<keyword evidence="2" id="KW-1185">Reference proteome</keyword>
<gene>
    <name evidence="1" type="ORF">PoB_000118200</name>
</gene>
<evidence type="ECO:0000313" key="2">
    <source>
        <dbReference type="Proteomes" id="UP000735302"/>
    </source>
</evidence>
<organism evidence="1 2">
    <name type="scientific">Plakobranchus ocellatus</name>
    <dbReference type="NCBI Taxonomy" id="259542"/>
    <lineage>
        <taxon>Eukaryota</taxon>
        <taxon>Metazoa</taxon>
        <taxon>Spiralia</taxon>
        <taxon>Lophotrochozoa</taxon>
        <taxon>Mollusca</taxon>
        <taxon>Gastropoda</taxon>
        <taxon>Heterobranchia</taxon>
        <taxon>Euthyneura</taxon>
        <taxon>Panpulmonata</taxon>
        <taxon>Sacoglossa</taxon>
        <taxon>Placobranchoidea</taxon>
        <taxon>Plakobranchidae</taxon>
        <taxon>Plakobranchus</taxon>
    </lineage>
</organism>
<comment type="caution">
    <text evidence="1">The sequence shown here is derived from an EMBL/GenBank/DDBJ whole genome shotgun (WGS) entry which is preliminary data.</text>
</comment>
<sequence length="100" mass="11425">MYAPTSDSADVEQFYEEIEKAKGYLKSQDIIIIMGDFNARVGDKRVEGVVASGGIGTVNEGGSRLIDWCKINDFTITNTWHQNRPRQQWTWKSPEDRSRN</sequence>
<dbReference type="PANTHER" id="PTHR23227:SF67">
    <property type="entry name" value="CRANIOFACIAL DEVELOPMENT PROTEIN 2-LIKE"/>
    <property type="match status" value="1"/>
</dbReference>
<dbReference type="SUPFAM" id="SSF56219">
    <property type="entry name" value="DNase I-like"/>
    <property type="match status" value="1"/>
</dbReference>
<name>A0AAV3XXV9_9GAST</name>
<dbReference type="InterPro" id="IPR027124">
    <property type="entry name" value="Swc5/CFDP1/2"/>
</dbReference>
<protein>
    <submittedName>
        <fullName evidence="1">Craniofacial development protein 2-like protein</fullName>
    </submittedName>
</protein>
<reference evidence="1 2" key="1">
    <citation type="journal article" date="2021" name="Elife">
        <title>Chloroplast acquisition without the gene transfer in kleptoplastic sea slugs, Plakobranchus ocellatus.</title>
        <authorList>
            <person name="Maeda T."/>
            <person name="Takahashi S."/>
            <person name="Yoshida T."/>
            <person name="Shimamura S."/>
            <person name="Takaki Y."/>
            <person name="Nagai Y."/>
            <person name="Toyoda A."/>
            <person name="Suzuki Y."/>
            <person name="Arimoto A."/>
            <person name="Ishii H."/>
            <person name="Satoh N."/>
            <person name="Nishiyama T."/>
            <person name="Hasebe M."/>
            <person name="Maruyama T."/>
            <person name="Minagawa J."/>
            <person name="Obokata J."/>
            <person name="Shigenobu S."/>
        </authorList>
    </citation>
    <scope>NUCLEOTIDE SEQUENCE [LARGE SCALE GENOMIC DNA]</scope>
</reference>